<sequence length="320" mass="35750">MISVSSELSLHDYLLNLVKEGNATAILKFLSHDFPQLTPAVRDEYTTPSALSSSFSLPSRLLLAIVEADAPDVFMIIWDSFYAPHAVDKPRPPSNSHERHPYGDERVQIPWECLKRSAVNGSIELASAFIKCEPTALARAPPYSIHPEGRLGSLIISALRYRRFEYVDYILAQGVDINHEWPRVSVLRTALSFEQEDSEAVFMLFWLLKRRVRIQGTGALRLMVQFELIEGVRALLDSGADVDDVEEIKLPLPGRNLPEPENNSALMEAVKAGNLSMVQLLLDRGAQVGWQNAKGDTPLKLAETSGLHEILVLLKERQTT</sequence>
<name>A0A8H7N8F5_BIOOC</name>
<evidence type="ECO:0000256" key="1">
    <source>
        <dbReference type="ARBA" id="ARBA00022737"/>
    </source>
</evidence>
<proteinExistence type="predicted"/>
<evidence type="ECO:0000313" key="4">
    <source>
        <dbReference type="EMBL" id="KAF9751022.1"/>
    </source>
</evidence>
<evidence type="ECO:0000256" key="2">
    <source>
        <dbReference type="ARBA" id="ARBA00023043"/>
    </source>
</evidence>
<dbReference type="AlphaFoldDB" id="A0A8H7N8F5"/>
<dbReference type="PANTHER" id="PTHR24198">
    <property type="entry name" value="ANKYRIN REPEAT AND PROTEIN KINASE DOMAIN-CONTAINING PROTEIN"/>
    <property type="match status" value="1"/>
</dbReference>
<evidence type="ECO:0000256" key="3">
    <source>
        <dbReference type="PROSITE-ProRule" id="PRU00023"/>
    </source>
</evidence>
<dbReference type="Gene3D" id="1.25.40.20">
    <property type="entry name" value="Ankyrin repeat-containing domain"/>
    <property type="match status" value="1"/>
</dbReference>
<gene>
    <name evidence="4" type="ORF">IM811_015242</name>
</gene>
<protein>
    <submittedName>
        <fullName evidence="4">Uncharacterized protein</fullName>
    </submittedName>
</protein>
<dbReference type="InterPro" id="IPR002110">
    <property type="entry name" value="Ankyrin_rpt"/>
</dbReference>
<dbReference type="EMBL" id="JADCTT010000006">
    <property type="protein sequence ID" value="KAF9751022.1"/>
    <property type="molecule type" value="Genomic_DNA"/>
</dbReference>
<dbReference type="Pfam" id="PF12796">
    <property type="entry name" value="Ank_2"/>
    <property type="match status" value="1"/>
</dbReference>
<evidence type="ECO:0000313" key="5">
    <source>
        <dbReference type="Proteomes" id="UP000616885"/>
    </source>
</evidence>
<accession>A0A8H7N8F5</accession>
<dbReference type="PANTHER" id="PTHR24198:SF165">
    <property type="entry name" value="ANKYRIN REPEAT-CONTAINING PROTEIN-RELATED"/>
    <property type="match status" value="1"/>
</dbReference>
<dbReference type="SUPFAM" id="SSF48403">
    <property type="entry name" value="Ankyrin repeat"/>
    <property type="match status" value="1"/>
</dbReference>
<reference evidence="4" key="1">
    <citation type="submission" date="2020-10" db="EMBL/GenBank/DDBJ databases">
        <title>High-Quality Genome Resource of Clonostachys rosea strain S41 by Oxford Nanopore Long-Read Sequencing.</title>
        <authorList>
            <person name="Wang H."/>
        </authorList>
    </citation>
    <scope>NUCLEOTIDE SEQUENCE</scope>
    <source>
        <strain evidence="4">S41</strain>
    </source>
</reference>
<comment type="caution">
    <text evidence="4">The sequence shown here is derived from an EMBL/GenBank/DDBJ whole genome shotgun (WGS) entry which is preliminary data.</text>
</comment>
<dbReference type="PROSITE" id="PS50297">
    <property type="entry name" value="ANK_REP_REGION"/>
    <property type="match status" value="1"/>
</dbReference>
<dbReference type="SMART" id="SM00248">
    <property type="entry name" value="ANK"/>
    <property type="match status" value="3"/>
</dbReference>
<keyword evidence="2 3" id="KW-0040">ANK repeat</keyword>
<feature type="repeat" description="ANK" evidence="3">
    <location>
        <begin position="261"/>
        <end position="293"/>
    </location>
</feature>
<keyword evidence="1" id="KW-0677">Repeat</keyword>
<dbReference type="PROSITE" id="PS50088">
    <property type="entry name" value="ANK_REPEAT"/>
    <property type="match status" value="1"/>
</dbReference>
<organism evidence="4 5">
    <name type="scientific">Bionectria ochroleuca</name>
    <name type="common">Gliocladium roseum</name>
    <dbReference type="NCBI Taxonomy" id="29856"/>
    <lineage>
        <taxon>Eukaryota</taxon>
        <taxon>Fungi</taxon>
        <taxon>Dikarya</taxon>
        <taxon>Ascomycota</taxon>
        <taxon>Pezizomycotina</taxon>
        <taxon>Sordariomycetes</taxon>
        <taxon>Hypocreomycetidae</taxon>
        <taxon>Hypocreales</taxon>
        <taxon>Bionectriaceae</taxon>
        <taxon>Clonostachys</taxon>
    </lineage>
</organism>
<dbReference type="Proteomes" id="UP000616885">
    <property type="component" value="Unassembled WGS sequence"/>
</dbReference>
<dbReference type="InterPro" id="IPR036770">
    <property type="entry name" value="Ankyrin_rpt-contain_sf"/>
</dbReference>